<dbReference type="GO" id="GO:0003723">
    <property type="term" value="F:RNA binding"/>
    <property type="evidence" value="ECO:0007669"/>
    <property type="project" value="UniProtKB-UniRule"/>
</dbReference>
<evidence type="ECO:0000256" key="1">
    <source>
        <dbReference type="ARBA" id="ARBA00022472"/>
    </source>
</evidence>
<dbReference type="InterPro" id="IPR004665">
    <property type="entry name" value="Term_rho"/>
</dbReference>
<comment type="similarity">
    <text evidence="9 11">Belongs to the Rho family.</text>
</comment>
<feature type="compositionally biased region" description="Basic and acidic residues" evidence="13">
    <location>
        <begin position="41"/>
        <end position="89"/>
    </location>
</feature>
<dbReference type="InterPro" id="IPR011112">
    <property type="entry name" value="Rho-like_N"/>
</dbReference>
<dbReference type="NCBIfam" id="NF006886">
    <property type="entry name" value="PRK09376.1"/>
    <property type="match status" value="1"/>
</dbReference>
<organism evidence="15 16">
    <name type="scientific">Thermoanaerobacterium thermosaccharolyticum</name>
    <name type="common">Clostridium thermosaccharolyticum</name>
    <dbReference type="NCBI Taxonomy" id="1517"/>
    <lineage>
        <taxon>Bacteria</taxon>
        <taxon>Bacillati</taxon>
        <taxon>Bacillota</taxon>
        <taxon>Clostridia</taxon>
        <taxon>Thermoanaerobacterales</taxon>
        <taxon>Thermoanaerobacteraceae</taxon>
        <taxon>Thermoanaerobacterium</taxon>
    </lineage>
</organism>
<dbReference type="GO" id="GO:0006353">
    <property type="term" value="P:DNA-templated transcription termination"/>
    <property type="evidence" value="ECO:0007669"/>
    <property type="project" value="UniProtKB-UniRule"/>
</dbReference>
<feature type="binding site" evidence="9">
    <location>
        <begin position="386"/>
        <end position="391"/>
    </location>
    <ligand>
        <name>ATP</name>
        <dbReference type="ChEBI" id="CHEBI:30616"/>
    </ligand>
</feature>
<evidence type="ECO:0000259" key="14">
    <source>
        <dbReference type="PROSITE" id="PS51856"/>
    </source>
</evidence>
<dbReference type="PANTHER" id="PTHR46425:SF1">
    <property type="entry name" value="TRANSCRIPTION TERMINATION FACTOR RHO"/>
    <property type="match status" value="1"/>
</dbReference>
<sequence length="640" mass="72546">MDFNDLEGKSLAELREIAKRYGIKSITKYRKQELKELIVEKSKQIELDEKIDKENEAKDLHLDETSDEKHQDEKGESSNLEVADKKIEPEVSDNESDENIEENAMSGTEAKSDNTSEEESKDAPEDTNEANEKSDLEEKKEEKKTLGKISIPVEELEKSDADYEELRRKLRMRLRSKENITETVQEAKKDIDEALKVKHENEAVEDEENVAEDLGGEDVQEEKEALDKEKGVEDKEKETKKGHSIFIKEGLPLISDVSEPLKELIETQGDVVAEGVLDIMPDGYGFLRVENFIQGNKDIYISQSQIRRFGLKVGDKVKGITRIPREGEKYSAILYVESINGESPDLAKKRIPFDELTPIFPDEKLKLETIPTELAMRLVDIIAPIGKGQRGMIVAPPKAGKTTLLKKIANSISINHPEVHLIVLLIDERPEEVTDMKRSIKGEVVYSTFDELPEHHTKVAEMVLEYAKRLVEYGKDVVILMDSITRLARAYNLVTPPSGRTLSGGLDPSALHPPKRFFGAARNIEEGGSLTILATALIETGSRMDDVIFEEFKGTGNMELHLDRKLQERRIFPAIDIYKSGTRKEELLLSQKELEAMWMIRKAMSSIAPNEVTEVLIDRLMRTRTNAEFIEAIRSQLYKS</sequence>
<dbReference type="SUPFAM" id="SSF68912">
    <property type="entry name" value="Rho N-terminal domain-like"/>
    <property type="match status" value="1"/>
</dbReference>
<evidence type="ECO:0000313" key="15">
    <source>
        <dbReference type="EMBL" id="OXT09182.1"/>
    </source>
</evidence>
<dbReference type="InterPro" id="IPR012340">
    <property type="entry name" value="NA-bd_OB-fold"/>
</dbReference>
<evidence type="ECO:0000256" key="3">
    <source>
        <dbReference type="ARBA" id="ARBA00022801"/>
    </source>
</evidence>
<dbReference type="SUPFAM" id="SSF50249">
    <property type="entry name" value="Nucleic acid-binding proteins"/>
    <property type="match status" value="1"/>
</dbReference>
<keyword evidence="3 9" id="KW-0378">Hydrolase</keyword>
<dbReference type="GO" id="GO:0008186">
    <property type="term" value="F:ATP-dependent activity, acting on RNA"/>
    <property type="evidence" value="ECO:0007669"/>
    <property type="project" value="UniProtKB-UniRule"/>
</dbReference>
<protein>
    <recommendedName>
        <fullName evidence="9 10">Transcription termination factor Rho</fullName>
        <ecNumber evidence="9 10">3.6.4.-</ecNumber>
    </recommendedName>
    <alternativeName>
        <fullName evidence="9">ATP-dependent helicase Rho</fullName>
    </alternativeName>
</protein>
<dbReference type="GO" id="GO:0005524">
    <property type="term" value="F:ATP binding"/>
    <property type="evidence" value="ECO:0007669"/>
    <property type="project" value="UniProtKB-UniRule"/>
</dbReference>
<dbReference type="InterPro" id="IPR027417">
    <property type="entry name" value="P-loop_NTPase"/>
</dbReference>
<dbReference type="HAMAP" id="MF_01884">
    <property type="entry name" value="Rho"/>
    <property type="match status" value="1"/>
</dbReference>
<dbReference type="Gene3D" id="3.40.50.300">
    <property type="entry name" value="P-loop containing nucleotide triphosphate hydrolases"/>
    <property type="match status" value="1"/>
</dbReference>
<feature type="compositionally biased region" description="Basic and acidic residues" evidence="13">
    <location>
        <begin position="130"/>
        <end position="145"/>
    </location>
</feature>
<dbReference type="Gene3D" id="1.10.720.10">
    <property type="match status" value="1"/>
</dbReference>
<dbReference type="SMART" id="SM00382">
    <property type="entry name" value="AAA"/>
    <property type="match status" value="1"/>
</dbReference>
<keyword evidence="2 9" id="KW-0547">Nucleotide-binding</keyword>
<keyword evidence="8 9" id="KW-0804">Transcription</keyword>
<dbReference type="NCBIfam" id="TIGR00767">
    <property type="entry name" value="rho"/>
    <property type="match status" value="1"/>
</dbReference>
<dbReference type="InterPro" id="IPR041703">
    <property type="entry name" value="Rho_factor_ATP-bd"/>
</dbReference>
<keyword evidence="4 9" id="KW-0347">Helicase</keyword>
<dbReference type="SUPFAM" id="SSF52540">
    <property type="entry name" value="P-loop containing nucleoside triphosphate hydrolases"/>
    <property type="match status" value="1"/>
</dbReference>
<keyword evidence="6 9" id="KW-0694">RNA-binding</keyword>
<keyword evidence="5 9" id="KW-0067">ATP-binding</keyword>
<dbReference type="GO" id="GO:0016787">
    <property type="term" value="F:hydrolase activity"/>
    <property type="evidence" value="ECO:0007669"/>
    <property type="project" value="UniProtKB-KW"/>
</dbReference>
<dbReference type="RefSeq" id="WP_094043577.1">
    <property type="nucleotide sequence ID" value="NZ_NKHD01000005.1"/>
</dbReference>
<evidence type="ECO:0000256" key="11">
    <source>
        <dbReference type="PROSITE-ProRule" id="PRU01203"/>
    </source>
</evidence>
<evidence type="ECO:0000256" key="8">
    <source>
        <dbReference type="ARBA" id="ARBA00023163"/>
    </source>
</evidence>
<feature type="region of interest" description="Disordered" evidence="13">
    <location>
        <begin position="41"/>
        <end position="150"/>
    </location>
</feature>
<evidence type="ECO:0000256" key="12">
    <source>
        <dbReference type="SAM" id="Coils"/>
    </source>
</evidence>
<comment type="subunit">
    <text evidence="9">Homohexamer. The homohexamer assembles into an open ring structure.</text>
</comment>
<dbReference type="AlphaFoldDB" id="A0A231VLM6"/>
<feature type="domain" description="Rho RNA-BD" evidence="14">
    <location>
        <begin position="270"/>
        <end position="343"/>
    </location>
</feature>
<dbReference type="Pfam" id="PF07497">
    <property type="entry name" value="Rho_RNA_bind"/>
    <property type="match status" value="1"/>
</dbReference>
<feature type="compositionally biased region" description="Basic and acidic residues" evidence="13">
    <location>
        <begin position="222"/>
        <end position="237"/>
    </location>
</feature>
<feature type="binding site" evidence="9">
    <location>
        <position position="429"/>
    </location>
    <ligand>
        <name>ATP</name>
        <dbReference type="ChEBI" id="CHEBI:30616"/>
    </ligand>
</feature>
<comment type="caution">
    <text evidence="9">Lacks conserved residue(s) required for the propagation of feature annotation.</text>
</comment>
<dbReference type="InterPro" id="IPR011129">
    <property type="entry name" value="CSD"/>
</dbReference>
<dbReference type="Pfam" id="PF07498">
    <property type="entry name" value="Rho_N"/>
    <property type="match status" value="1"/>
</dbReference>
<keyword evidence="1 9" id="KW-0806">Transcription termination</keyword>
<evidence type="ECO:0000256" key="9">
    <source>
        <dbReference type="HAMAP-Rule" id="MF_01884"/>
    </source>
</evidence>
<accession>A0A231VLM6</accession>
<feature type="compositionally biased region" description="Acidic residues" evidence="13">
    <location>
        <begin position="203"/>
        <end position="221"/>
    </location>
</feature>
<feature type="binding site" evidence="9">
    <location>
        <begin position="398"/>
        <end position="403"/>
    </location>
    <ligand>
        <name>ATP</name>
        <dbReference type="ChEBI" id="CHEBI:30616"/>
    </ligand>
</feature>
<name>A0A231VLM6_THETR</name>
<proteinExistence type="inferred from homology"/>
<evidence type="ECO:0000256" key="10">
    <source>
        <dbReference type="NCBIfam" id="TIGR00767"/>
    </source>
</evidence>
<evidence type="ECO:0000313" key="16">
    <source>
        <dbReference type="Proteomes" id="UP000215301"/>
    </source>
</evidence>
<dbReference type="InterPro" id="IPR036269">
    <property type="entry name" value="Rho_N_sf"/>
</dbReference>
<evidence type="ECO:0000256" key="5">
    <source>
        <dbReference type="ARBA" id="ARBA00022840"/>
    </source>
</evidence>
<dbReference type="PANTHER" id="PTHR46425">
    <property type="entry name" value="TRANSCRIPTION TERMINATION FACTOR RHO"/>
    <property type="match status" value="1"/>
</dbReference>
<feature type="compositionally biased region" description="Acidic residues" evidence="13">
    <location>
        <begin position="90"/>
        <end position="101"/>
    </location>
</feature>
<dbReference type="SMART" id="SM00357">
    <property type="entry name" value="CSP"/>
    <property type="match status" value="1"/>
</dbReference>
<dbReference type="Pfam" id="PF00006">
    <property type="entry name" value="ATP-synt_ab"/>
    <property type="match status" value="1"/>
</dbReference>
<dbReference type="InterPro" id="IPR003593">
    <property type="entry name" value="AAA+_ATPase"/>
</dbReference>
<reference evidence="15 16" key="1">
    <citation type="submission" date="2017-06" db="EMBL/GenBank/DDBJ databases">
        <title>Isolation and characterization of a thermophilic and butanogenic Thermoanaerobacterium thermosaccharolyticum M5 capable of efficient degradation of hemicellulose.</title>
        <authorList>
            <person name="Xin F."/>
            <person name="Jiang Y."/>
        </authorList>
    </citation>
    <scope>NUCLEOTIDE SEQUENCE [LARGE SCALE GENOMIC DNA]</scope>
    <source>
        <strain evidence="15 16">M5</strain>
    </source>
</reference>
<evidence type="ECO:0000256" key="13">
    <source>
        <dbReference type="SAM" id="MobiDB-lite"/>
    </source>
</evidence>
<evidence type="ECO:0000256" key="2">
    <source>
        <dbReference type="ARBA" id="ARBA00022741"/>
    </source>
</evidence>
<dbReference type="InterPro" id="IPR011113">
    <property type="entry name" value="Rho_RNA-bd"/>
</dbReference>
<feature type="coiled-coil region" evidence="12">
    <location>
        <begin position="153"/>
        <end position="197"/>
    </location>
</feature>
<dbReference type="CDD" id="cd01128">
    <property type="entry name" value="rho_factor_C"/>
    <property type="match status" value="1"/>
</dbReference>
<comment type="caution">
    <text evidence="15">The sequence shown here is derived from an EMBL/GenBank/DDBJ whole genome shotgun (WGS) entry which is preliminary data.</text>
</comment>
<evidence type="ECO:0000256" key="4">
    <source>
        <dbReference type="ARBA" id="ARBA00022806"/>
    </source>
</evidence>
<feature type="region of interest" description="Disordered" evidence="13">
    <location>
        <begin position="203"/>
        <end position="237"/>
    </location>
</feature>
<feature type="compositionally biased region" description="Acidic residues" evidence="13">
    <location>
        <begin position="115"/>
        <end position="129"/>
    </location>
</feature>
<gene>
    <name evidence="9" type="primary">rho</name>
    <name evidence="15" type="ORF">CE561_01790</name>
</gene>
<keyword evidence="12" id="KW-0175">Coiled coil</keyword>
<dbReference type="CDD" id="cd04459">
    <property type="entry name" value="Rho_CSD"/>
    <property type="match status" value="1"/>
</dbReference>
<dbReference type="PROSITE" id="PS51856">
    <property type="entry name" value="RHO_RNA_BD"/>
    <property type="match status" value="1"/>
</dbReference>
<evidence type="ECO:0000256" key="7">
    <source>
        <dbReference type="ARBA" id="ARBA00023015"/>
    </source>
</evidence>
<dbReference type="EC" id="3.6.4.-" evidence="9 10"/>
<dbReference type="EMBL" id="NKHD01000005">
    <property type="protein sequence ID" value="OXT09182.1"/>
    <property type="molecule type" value="Genomic_DNA"/>
</dbReference>
<dbReference type="InterPro" id="IPR000194">
    <property type="entry name" value="ATPase_F1/V1/A1_a/bsu_nucl-bd"/>
</dbReference>
<keyword evidence="7 9" id="KW-0805">Transcription regulation</keyword>
<dbReference type="SMART" id="SM00959">
    <property type="entry name" value="Rho_N"/>
    <property type="match status" value="1"/>
</dbReference>
<dbReference type="Gene3D" id="2.40.50.140">
    <property type="entry name" value="Nucleic acid-binding proteins"/>
    <property type="match status" value="1"/>
</dbReference>
<dbReference type="GO" id="GO:0004386">
    <property type="term" value="F:helicase activity"/>
    <property type="evidence" value="ECO:0007669"/>
    <property type="project" value="UniProtKB-UniRule"/>
</dbReference>
<dbReference type="Proteomes" id="UP000215301">
    <property type="component" value="Unassembled WGS sequence"/>
</dbReference>
<comment type="function">
    <text evidence="9">Facilitates transcription termination by a mechanism that involves Rho binding to the nascent RNA, activation of Rho's RNA-dependent ATPase activity, and release of the mRNA from the DNA template.</text>
</comment>
<evidence type="ECO:0000256" key="6">
    <source>
        <dbReference type="ARBA" id="ARBA00022884"/>
    </source>
</evidence>